<dbReference type="InterPro" id="IPR016181">
    <property type="entry name" value="Acyl_CoA_acyltransferase"/>
</dbReference>
<evidence type="ECO:0000259" key="1">
    <source>
        <dbReference type="PROSITE" id="PS51186"/>
    </source>
</evidence>
<gene>
    <name evidence="2" type="ORF">GCM10008986_00130</name>
</gene>
<dbReference type="SUPFAM" id="SSF55729">
    <property type="entry name" value="Acyl-CoA N-acyltransferases (Nat)"/>
    <property type="match status" value="1"/>
</dbReference>
<dbReference type="Proteomes" id="UP001500880">
    <property type="component" value="Unassembled WGS sequence"/>
</dbReference>
<evidence type="ECO:0000313" key="3">
    <source>
        <dbReference type="Proteomes" id="UP001500880"/>
    </source>
</evidence>
<organism evidence="2 3">
    <name type="scientific">Salinibacillus aidingensis</name>
    <dbReference type="NCBI Taxonomy" id="237684"/>
    <lineage>
        <taxon>Bacteria</taxon>
        <taxon>Bacillati</taxon>
        <taxon>Bacillota</taxon>
        <taxon>Bacilli</taxon>
        <taxon>Bacillales</taxon>
        <taxon>Bacillaceae</taxon>
        <taxon>Salinibacillus</taxon>
    </lineage>
</organism>
<dbReference type="Pfam" id="PF13302">
    <property type="entry name" value="Acetyltransf_3"/>
    <property type="match status" value="1"/>
</dbReference>
<sequence>MPYIKTDRLTLVTFTVEMMKASLVSNRELEKLTNFHVPSEYPMEVYKTLLPYKIDRFSQYPEENEWEGILLHTEDHVIIGDMGFKGGPDENGEMDLGYSILPSYQGNGYATEMAMAIVQWGFQQPKVKKITASCSDQNHPSLRVLEKAGFKPTRKKNNEIYWVIDDL</sequence>
<keyword evidence="3" id="KW-1185">Reference proteome</keyword>
<dbReference type="Gene3D" id="3.40.630.30">
    <property type="match status" value="1"/>
</dbReference>
<dbReference type="PROSITE" id="PS51186">
    <property type="entry name" value="GNAT"/>
    <property type="match status" value="1"/>
</dbReference>
<dbReference type="PANTHER" id="PTHR43792">
    <property type="entry name" value="GNAT FAMILY, PUTATIVE (AFU_ORTHOLOGUE AFUA_3G00765)-RELATED-RELATED"/>
    <property type="match status" value="1"/>
</dbReference>
<dbReference type="PANTHER" id="PTHR43792:SF13">
    <property type="entry name" value="ACETYLTRANSFERASE"/>
    <property type="match status" value="1"/>
</dbReference>
<comment type="caution">
    <text evidence="2">The sequence shown here is derived from an EMBL/GenBank/DDBJ whole genome shotgun (WGS) entry which is preliminary data.</text>
</comment>
<reference evidence="3" key="1">
    <citation type="journal article" date="2019" name="Int. J. Syst. Evol. Microbiol.">
        <title>The Global Catalogue of Microorganisms (GCM) 10K type strain sequencing project: providing services to taxonomists for standard genome sequencing and annotation.</title>
        <authorList>
            <consortium name="The Broad Institute Genomics Platform"/>
            <consortium name="The Broad Institute Genome Sequencing Center for Infectious Disease"/>
            <person name="Wu L."/>
            <person name="Ma J."/>
        </authorList>
    </citation>
    <scope>NUCLEOTIDE SEQUENCE [LARGE SCALE GENOMIC DNA]</scope>
    <source>
        <strain evidence="3">JCM 12389</strain>
    </source>
</reference>
<protein>
    <recommendedName>
        <fullName evidence="1">N-acetyltransferase domain-containing protein</fullName>
    </recommendedName>
</protein>
<evidence type="ECO:0000313" key="2">
    <source>
        <dbReference type="EMBL" id="GAA0479671.1"/>
    </source>
</evidence>
<dbReference type="InterPro" id="IPR000182">
    <property type="entry name" value="GNAT_dom"/>
</dbReference>
<dbReference type="InterPro" id="IPR051531">
    <property type="entry name" value="N-acetyltransferase"/>
</dbReference>
<dbReference type="EMBL" id="BAAADO010000001">
    <property type="protein sequence ID" value="GAA0479671.1"/>
    <property type="molecule type" value="Genomic_DNA"/>
</dbReference>
<accession>A0ABP3KGY4</accession>
<name>A0ABP3KGY4_9BACI</name>
<dbReference type="RefSeq" id="WP_343836183.1">
    <property type="nucleotide sequence ID" value="NZ_BAAADO010000001.1"/>
</dbReference>
<feature type="domain" description="N-acetyltransferase" evidence="1">
    <location>
        <begin position="19"/>
        <end position="167"/>
    </location>
</feature>
<proteinExistence type="predicted"/>